<evidence type="ECO:0000256" key="3">
    <source>
        <dbReference type="ARBA" id="ARBA00022475"/>
    </source>
</evidence>
<dbReference type="STRING" id="197221.gene:10746768"/>
<gene>
    <name evidence="9" type="ordered locus">tll0187</name>
</gene>
<organism evidence="9 10">
    <name type="scientific">Thermosynechococcus vestitus (strain NIES-2133 / IAM M-273 / BP-1)</name>
    <dbReference type="NCBI Taxonomy" id="197221"/>
    <lineage>
        <taxon>Bacteria</taxon>
        <taxon>Bacillati</taxon>
        <taxon>Cyanobacteriota</taxon>
        <taxon>Cyanophyceae</taxon>
        <taxon>Acaryochloridales</taxon>
        <taxon>Thermosynechococcaceae</taxon>
        <taxon>Thermosynechococcus</taxon>
    </lineage>
</organism>
<dbReference type="Gene3D" id="1.10.3720.10">
    <property type="entry name" value="MetI-like"/>
    <property type="match status" value="1"/>
</dbReference>
<dbReference type="GO" id="GO:0005886">
    <property type="term" value="C:plasma membrane"/>
    <property type="evidence" value="ECO:0007669"/>
    <property type="project" value="UniProtKB-SubCell"/>
</dbReference>
<feature type="transmembrane region" description="Helical" evidence="7">
    <location>
        <begin position="92"/>
        <end position="112"/>
    </location>
</feature>
<accession>Q8DMD3</accession>
<comment type="similarity">
    <text evidence="7">Belongs to the binding-protein-dependent transport system permease family.</text>
</comment>
<dbReference type="EnsemblBacteria" id="BAC07740">
    <property type="protein sequence ID" value="BAC07740"/>
    <property type="gene ID" value="BAC07740"/>
</dbReference>
<dbReference type="PROSITE" id="PS50928">
    <property type="entry name" value="ABC_TM1"/>
    <property type="match status" value="1"/>
</dbReference>
<dbReference type="Pfam" id="PF00528">
    <property type="entry name" value="BPD_transp_1"/>
    <property type="match status" value="1"/>
</dbReference>
<dbReference type="PANTHER" id="PTHR43744:SF12">
    <property type="entry name" value="ABC TRANSPORTER PERMEASE PROTEIN MG189-RELATED"/>
    <property type="match status" value="1"/>
</dbReference>
<dbReference type="InterPro" id="IPR000515">
    <property type="entry name" value="MetI-like"/>
</dbReference>
<evidence type="ECO:0000259" key="8">
    <source>
        <dbReference type="PROSITE" id="PS50928"/>
    </source>
</evidence>
<feature type="transmembrane region" description="Helical" evidence="7">
    <location>
        <begin position="255"/>
        <end position="275"/>
    </location>
</feature>
<feature type="transmembrane region" description="Helical" evidence="7">
    <location>
        <begin position="12"/>
        <end position="42"/>
    </location>
</feature>
<evidence type="ECO:0000256" key="7">
    <source>
        <dbReference type="RuleBase" id="RU363032"/>
    </source>
</evidence>
<dbReference type="SUPFAM" id="SSF161098">
    <property type="entry name" value="MetI-like"/>
    <property type="match status" value="1"/>
</dbReference>
<feature type="transmembrane region" description="Helical" evidence="7">
    <location>
        <begin position="197"/>
        <end position="219"/>
    </location>
</feature>
<proteinExistence type="inferred from homology"/>
<dbReference type="PATRIC" id="fig|197221.4.peg.193"/>
<keyword evidence="3" id="KW-1003">Cell membrane</keyword>
<evidence type="ECO:0000256" key="4">
    <source>
        <dbReference type="ARBA" id="ARBA00022692"/>
    </source>
</evidence>
<comment type="subcellular location">
    <subcellularLocation>
        <location evidence="1 7">Cell membrane</location>
        <topology evidence="1 7">Multi-pass membrane protein</topology>
    </subcellularLocation>
</comment>
<dbReference type="GO" id="GO:0055085">
    <property type="term" value="P:transmembrane transport"/>
    <property type="evidence" value="ECO:0007669"/>
    <property type="project" value="InterPro"/>
</dbReference>
<evidence type="ECO:0000313" key="9">
    <source>
        <dbReference type="EMBL" id="BAC07740.1"/>
    </source>
</evidence>
<name>Q8DMD3_THEVB</name>
<feature type="transmembrane region" description="Helical" evidence="7">
    <location>
        <begin position="152"/>
        <end position="176"/>
    </location>
</feature>
<dbReference type="RefSeq" id="WP_011056042.1">
    <property type="nucleotide sequence ID" value="NC_004113.1"/>
</dbReference>
<dbReference type="InterPro" id="IPR035906">
    <property type="entry name" value="MetI-like_sf"/>
</dbReference>
<keyword evidence="6 7" id="KW-0472">Membrane</keyword>
<keyword evidence="10" id="KW-1185">Reference proteome</keyword>
<dbReference type="AlphaFoldDB" id="Q8DMD3"/>
<evidence type="ECO:0000256" key="1">
    <source>
        <dbReference type="ARBA" id="ARBA00004651"/>
    </source>
</evidence>
<dbReference type="eggNOG" id="COG0395">
    <property type="taxonomic scope" value="Bacteria"/>
</dbReference>
<keyword evidence="4 7" id="KW-0812">Transmembrane</keyword>
<keyword evidence="5 7" id="KW-1133">Transmembrane helix</keyword>
<feature type="transmembrane region" description="Helical" evidence="7">
    <location>
        <begin position="124"/>
        <end position="146"/>
    </location>
</feature>
<dbReference type="EMBL" id="BA000039">
    <property type="protein sequence ID" value="BAC07740.1"/>
    <property type="molecule type" value="Genomic_DNA"/>
</dbReference>
<dbReference type="CDD" id="cd06261">
    <property type="entry name" value="TM_PBP2"/>
    <property type="match status" value="1"/>
</dbReference>
<evidence type="ECO:0000256" key="5">
    <source>
        <dbReference type="ARBA" id="ARBA00022989"/>
    </source>
</evidence>
<sequence length="291" mass="31931">MRAFFCAKKSKGLWICSNGCLAVVAPRVGLTLLLILGALLVLSPLLVVLSTSGWPPGTLPTQLWPPQGWTWQSYHAAWQQGHFILAFANSTFVALAVTGLQLVTSALAGYALARLSFPGQQTILLLMLATLVIPFQLLVIPIFLILKAAHLINTYGALILPTAANGFGVFLMRQFFLTLPVALEEAALLDGANRWQVLWHILLPLSRPALVTLFIFTFIGEWNDLFKPLVFTTKPELITVQLSLANFQEQFTNDWPLMMAAAVIATVPVMILFILGQRQLIRGIATTGLKN</sequence>
<reference evidence="9 10" key="1">
    <citation type="journal article" date="2002" name="DNA Res.">
        <title>Complete genome structure of the thermophilic cyanobacterium Thermosynechococcus elongatus BP-1.</title>
        <authorList>
            <person name="Nakamura Y."/>
            <person name="Kaneko T."/>
            <person name="Sato S."/>
            <person name="Ikeuchi M."/>
            <person name="Katoh H."/>
            <person name="Sasamoto S."/>
            <person name="Watanabe A."/>
            <person name="Iriguchi M."/>
            <person name="Kawashima K."/>
            <person name="Kimura T."/>
            <person name="Kishida Y."/>
            <person name="Kiyokawa C."/>
            <person name="Kohara M."/>
            <person name="Matsumoto M."/>
            <person name="Matsuno A."/>
            <person name="Nakazaki N."/>
            <person name="Shimpo S."/>
            <person name="Sugimoto M."/>
            <person name="Takeuchi C."/>
            <person name="Yamada M."/>
            <person name="Tabata S."/>
        </authorList>
    </citation>
    <scope>NUCLEOTIDE SEQUENCE [LARGE SCALE GENOMIC DNA]</scope>
    <source>
        <strain evidence="10">IAM M-273 / NIES-2133 / BP-1</strain>
    </source>
</reference>
<evidence type="ECO:0000313" key="10">
    <source>
        <dbReference type="Proteomes" id="UP000000440"/>
    </source>
</evidence>
<keyword evidence="2 7" id="KW-0813">Transport</keyword>
<evidence type="ECO:0000256" key="6">
    <source>
        <dbReference type="ARBA" id="ARBA00023136"/>
    </source>
</evidence>
<evidence type="ECO:0000256" key="2">
    <source>
        <dbReference type="ARBA" id="ARBA00022448"/>
    </source>
</evidence>
<dbReference type="PANTHER" id="PTHR43744">
    <property type="entry name" value="ABC TRANSPORTER PERMEASE PROTEIN MG189-RELATED-RELATED"/>
    <property type="match status" value="1"/>
</dbReference>
<dbReference type="KEGG" id="tel:tll0187"/>
<protein>
    <submittedName>
        <fullName evidence="9">Tll0187 protein</fullName>
    </submittedName>
</protein>
<feature type="domain" description="ABC transmembrane type-1" evidence="8">
    <location>
        <begin position="87"/>
        <end position="276"/>
    </location>
</feature>
<dbReference type="Proteomes" id="UP000000440">
    <property type="component" value="Chromosome"/>
</dbReference>